<evidence type="ECO:0000259" key="9">
    <source>
        <dbReference type="PROSITE" id="PS51278"/>
    </source>
</evidence>
<keyword evidence="6" id="KW-0028">Amino-acid biosynthesis</keyword>
<feature type="active site" description="For GATase activity" evidence="6">
    <location>
        <position position="2"/>
    </location>
</feature>
<keyword evidence="11" id="KW-1185">Reference proteome</keyword>
<evidence type="ECO:0000313" key="11">
    <source>
        <dbReference type="Proteomes" id="UP000009296"/>
    </source>
</evidence>
<dbReference type="PANTHER" id="PTHR43284">
    <property type="entry name" value="ASPARAGINE SYNTHETASE (GLUTAMINE-HYDROLYZING)"/>
    <property type="match status" value="1"/>
</dbReference>
<dbReference type="Pfam" id="PF00733">
    <property type="entry name" value="Asn_synthase"/>
    <property type="match status" value="1"/>
</dbReference>
<dbReference type="GeneID" id="10772169"/>
<dbReference type="SUPFAM" id="SSF56235">
    <property type="entry name" value="N-terminal nucleophile aminohydrolases (Ntn hydrolases)"/>
    <property type="match status" value="1"/>
</dbReference>
<dbReference type="InterPro" id="IPR029055">
    <property type="entry name" value="Ntn_hydrolases_N"/>
</dbReference>
<evidence type="ECO:0000256" key="8">
    <source>
        <dbReference type="PIRSR" id="PIRSR001589-3"/>
    </source>
</evidence>
<feature type="domain" description="Glutamine amidotransferase type-2" evidence="9">
    <location>
        <begin position="2"/>
        <end position="231"/>
    </location>
</feature>
<dbReference type="GO" id="GO:0006529">
    <property type="term" value="P:asparagine biosynthetic process"/>
    <property type="evidence" value="ECO:0007669"/>
    <property type="project" value="UniProtKB-KW"/>
</dbReference>
<dbReference type="PIRSF" id="PIRSF001589">
    <property type="entry name" value="Asn_synthetase_glu-h"/>
    <property type="match status" value="1"/>
</dbReference>
<feature type="binding site" evidence="7">
    <location>
        <position position="114"/>
    </location>
    <ligand>
        <name>L-glutamine</name>
        <dbReference type="ChEBI" id="CHEBI:58359"/>
    </ligand>
</feature>
<dbReference type="CDD" id="cd01991">
    <property type="entry name" value="Asn_synthase_B_C"/>
    <property type="match status" value="1"/>
</dbReference>
<evidence type="ECO:0000256" key="4">
    <source>
        <dbReference type="ARBA" id="ARBA00022962"/>
    </source>
</evidence>
<keyword evidence="3 5" id="KW-0067">ATP-binding</keyword>
<dbReference type="EC" id="6.3.5.4" evidence="5"/>
<dbReference type="InterPro" id="IPR006426">
    <property type="entry name" value="Asn_synth_AEB"/>
</dbReference>
<dbReference type="InterPro" id="IPR014729">
    <property type="entry name" value="Rossmann-like_a/b/a_fold"/>
</dbReference>
<keyword evidence="6" id="KW-0061">Asparagine biosynthesis</keyword>
<dbReference type="PROSITE" id="PS51278">
    <property type="entry name" value="GATASE_TYPE_2"/>
    <property type="match status" value="1"/>
</dbReference>
<dbReference type="HOGENOM" id="CLU_014658_3_1_2"/>
<dbReference type="Gene3D" id="3.60.20.10">
    <property type="entry name" value="Glutamine Phosphoribosylpyrophosphate, subunit 1, domain 1"/>
    <property type="match status" value="1"/>
</dbReference>
<dbReference type="GO" id="GO:0005829">
    <property type="term" value="C:cytosol"/>
    <property type="evidence" value="ECO:0007669"/>
    <property type="project" value="TreeGrafter"/>
</dbReference>
<accession>F8AML0</accession>
<dbReference type="Gene3D" id="3.40.50.620">
    <property type="entry name" value="HUPs"/>
    <property type="match status" value="1"/>
</dbReference>
<dbReference type="RefSeq" id="WP_013866237.1">
    <property type="nucleotide sequence ID" value="NC_015636.1"/>
</dbReference>
<dbReference type="CDD" id="cd00712">
    <property type="entry name" value="AsnB"/>
    <property type="match status" value="1"/>
</dbReference>
<keyword evidence="4 6" id="KW-0315">Glutamine amidotransferase</keyword>
<evidence type="ECO:0000256" key="5">
    <source>
        <dbReference type="PIRNR" id="PIRNR001589"/>
    </source>
</evidence>
<evidence type="ECO:0000313" key="10">
    <source>
        <dbReference type="EMBL" id="AEH06051.1"/>
    </source>
</evidence>
<dbReference type="PANTHER" id="PTHR43284:SF1">
    <property type="entry name" value="ASPARAGINE SYNTHETASE"/>
    <property type="match status" value="1"/>
</dbReference>
<dbReference type="InterPro" id="IPR017932">
    <property type="entry name" value="GATase_2_dom"/>
</dbReference>
<evidence type="ECO:0000256" key="2">
    <source>
        <dbReference type="ARBA" id="ARBA00022741"/>
    </source>
</evidence>
<protein>
    <recommendedName>
        <fullName evidence="5">Putative asparagine synthetase [glutamine-hydrolyzing]</fullName>
        <ecNumber evidence="5">6.3.5.4</ecNumber>
    </recommendedName>
</protein>
<comment type="similarity">
    <text evidence="1">Belongs to the asparagine synthetase family.</text>
</comment>
<sequence>MCGINGMIRFNGDIEIDELSSMNESIKHRGPDDDGVFVYNGIDYSVGLGHVRLSILDLSEKGHQPMGYVVENDKIIYNDNDLNNADIVIAYNGEVYNYLELKEKYHLKTETGTDTEIILKLYAKFGFDCVKEFNGMWAFCIFDKRKNIIFCSRDRLGIKPFYYYFNENSKEFIFSSELKGIISVKPVNKKENINKDAVGLYFALGFIPSPYSIYKNVFKLESRQNLIFDLNSKEIKKNYYWELPQYNPIHDKNKLIEEGKKLLYDAVKLRMRSDVPVGAFLSGGLDSSTVVGVMKEYTDLKNLHTFSIGFEGKYDETPYINIVKDYFKTNHHHHYFKEEDFEELIDKYSWIYDEPFGDYSGFPTYKVSEMAKQFVTVCLSGDGGDEVFGGYKFHLISKRIEYLKKIPISVRMIFFNILNNNLLKKNPTFYLIKEAIKLSLIKNYEKFYSELLDGDFIISSNGKIWIEKNLKYCLNKTNSQLSESIRVFDLLFRTLSDNFLVKVDRASMANALEVRSPFLDYRFAEFSQKIPNEYKVDFFKTKKLMRKIIKDILPDEIVNRGKGGFEPPLDKWILDDKYRGFLENGLNILEALGLKSLAKFYKNKIFGLNQKYIKNAIKDNKICSIYKIRLFLFAKWWERWINTQ</sequence>
<dbReference type="OrthoDB" id="8692at2157"/>
<dbReference type="NCBIfam" id="TIGR01536">
    <property type="entry name" value="asn_synth_AEB"/>
    <property type="match status" value="1"/>
</dbReference>
<evidence type="ECO:0000256" key="6">
    <source>
        <dbReference type="PIRSR" id="PIRSR001589-1"/>
    </source>
</evidence>
<dbReference type="AlphaFoldDB" id="F8AML0"/>
<reference evidence="10" key="1">
    <citation type="submission" date="2011-05" db="EMBL/GenBank/DDBJ databases">
        <title>Complete sequence of chromosome of Methanothermococcus okinawensis IH1.</title>
        <authorList>
            <consortium name="US DOE Joint Genome Institute"/>
            <person name="Lucas S."/>
            <person name="Han J."/>
            <person name="Lapidus A."/>
            <person name="Cheng J.-F."/>
            <person name="Goodwin L."/>
            <person name="Pitluck S."/>
            <person name="Peters L."/>
            <person name="Mikhailova N."/>
            <person name="Held B."/>
            <person name="Han C."/>
            <person name="Tapia R."/>
            <person name="Land M."/>
            <person name="Hauser L."/>
            <person name="Kyrpides N."/>
            <person name="Ivanova N."/>
            <person name="Pagani I."/>
            <person name="Sieprawska-Lupa M."/>
            <person name="Takai K."/>
            <person name="Miyazaki J."/>
            <person name="Whitman W."/>
            <person name="Woyke T."/>
        </authorList>
    </citation>
    <scope>NUCLEOTIDE SEQUENCE [LARGE SCALE GENOMIC DNA]</scope>
    <source>
        <strain evidence="10">IH1</strain>
    </source>
</reference>
<dbReference type="STRING" id="647113.Metok_0053"/>
<evidence type="ECO:0000256" key="1">
    <source>
        <dbReference type="ARBA" id="ARBA00005752"/>
    </source>
</evidence>
<gene>
    <name evidence="10" type="ordered locus">Metok_0053</name>
</gene>
<comment type="catalytic activity">
    <reaction evidence="5">
        <text>L-aspartate + L-glutamine + ATP + H2O = L-asparagine + L-glutamate + AMP + diphosphate + H(+)</text>
        <dbReference type="Rhea" id="RHEA:12228"/>
        <dbReference type="ChEBI" id="CHEBI:15377"/>
        <dbReference type="ChEBI" id="CHEBI:15378"/>
        <dbReference type="ChEBI" id="CHEBI:29985"/>
        <dbReference type="ChEBI" id="CHEBI:29991"/>
        <dbReference type="ChEBI" id="CHEBI:30616"/>
        <dbReference type="ChEBI" id="CHEBI:33019"/>
        <dbReference type="ChEBI" id="CHEBI:58048"/>
        <dbReference type="ChEBI" id="CHEBI:58359"/>
        <dbReference type="ChEBI" id="CHEBI:456215"/>
        <dbReference type="EC" id="6.3.5.4"/>
    </reaction>
</comment>
<organism evidence="10 11">
    <name type="scientific">Methanothermococcus okinawensis (strain DSM 14208 / JCM 11175 / IH1)</name>
    <dbReference type="NCBI Taxonomy" id="647113"/>
    <lineage>
        <taxon>Archaea</taxon>
        <taxon>Methanobacteriati</taxon>
        <taxon>Methanobacteriota</taxon>
        <taxon>Methanomada group</taxon>
        <taxon>Methanococci</taxon>
        <taxon>Methanococcales</taxon>
        <taxon>Methanococcaceae</taxon>
        <taxon>Methanothermococcus</taxon>
    </lineage>
</organism>
<dbReference type="eggNOG" id="arCOG00071">
    <property type="taxonomic scope" value="Archaea"/>
</dbReference>
<dbReference type="InterPro" id="IPR051786">
    <property type="entry name" value="ASN_synthetase/amidase"/>
</dbReference>
<evidence type="ECO:0000256" key="3">
    <source>
        <dbReference type="ARBA" id="ARBA00022840"/>
    </source>
</evidence>
<dbReference type="Proteomes" id="UP000009296">
    <property type="component" value="Chromosome"/>
</dbReference>
<dbReference type="KEGG" id="mok:Metok_0053"/>
<dbReference type="GO" id="GO:0004066">
    <property type="term" value="F:asparagine synthase (glutamine-hydrolyzing) activity"/>
    <property type="evidence" value="ECO:0007669"/>
    <property type="project" value="UniProtKB-EC"/>
</dbReference>
<dbReference type="EMBL" id="CP002792">
    <property type="protein sequence ID" value="AEH06051.1"/>
    <property type="molecule type" value="Genomic_DNA"/>
</dbReference>
<keyword evidence="2 5" id="KW-0547">Nucleotide-binding</keyword>
<name>F8AML0_METOI</name>
<evidence type="ECO:0000256" key="7">
    <source>
        <dbReference type="PIRSR" id="PIRSR001589-2"/>
    </source>
</evidence>
<dbReference type="Pfam" id="PF13537">
    <property type="entry name" value="GATase_7"/>
    <property type="match status" value="1"/>
</dbReference>
<feature type="binding site" evidence="7">
    <location>
        <begin position="380"/>
        <end position="381"/>
    </location>
    <ligand>
        <name>ATP</name>
        <dbReference type="ChEBI" id="CHEBI:30616"/>
    </ligand>
</feature>
<feature type="site" description="Important for beta-aspartyl-AMP intermediate formation" evidence="8">
    <location>
        <position position="382"/>
    </location>
</feature>
<dbReference type="InterPro" id="IPR001962">
    <property type="entry name" value="Asn_synthase"/>
</dbReference>
<feature type="binding site" evidence="7">
    <location>
        <position position="308"/>
    </location>
    <ligand>
        <name>ATP</name>
        <dbReference type="ChEBI" id="CHEBI:30616"/>
    </ligand>
</feature>
<dbReference type="GO" id="GO:0005524">
    <property type="term" value="F:ATP binding"/>
    <property type="evidence" value="ECO:0007669"/>
    <property type="project" value="UniProtKB-KW"/>
</dbReference>
<dbReference type="InterPro" id="IPR033738">
    <property type="entry name" value="AsnB_N"/>
</dbReference>
<proteinExistence type="inferred from homology"/>
<dbReference type="SUPFAM" id="SSF52402">
    <property type="entry name" value="Adenine nucleotide alpha hydrolases-like"/>
    <property type="match status" value="1"/>
</dbReference>